<evidence type="ECO:0000256" key="1">
    <source>
        <dbReference type="SAM" id="SignalP"/>
    </source>
</evidence>
<sequence length="669" mass="77973">MRRNNKNKIKLRFFYSSVFASLFTIPVATISCVNISNKNEKLPNNLEFNQEFEFSNNSSEYKLNNVKIKTFKNTKNQDMYINVNEFIKKMNGVVDPMSFKFKARIGNQLHYVNGENEIIFDTKQNKILLNNLDAFQVLKSSETIDYTKWIEYLSTKVTKLADKKYSELDLGKYNMSIETANNDIYLPFSVFNLLFFSQNYYNIYFNGEKFVGVSTVINKDIDPKEYNLIMNSVLNNKMQTEKFRINSYNFILFVFDNFYGLRGKFLEENNVKNFDEYFTKNGLKEQLLSINIADNTSAYESFFYEHLNELHSSIQSGSYYHPENYRANPYGATRSQKVNEYIAWLGILKKIRSAVLSNHENKFVSFHDDTAIIYLDQFVVGSNDNLMKGAKHEHDSFEKMYKAIELIRQNQTPIKKIILDLSLNGGGSIAAMEKVAGFLTNKDQQIFFYETINKQLSYSKYRVDVNKDGQYDMRDGYPNYKWYILTGINTFSAANLLAHIAKTSKLATIIGNRSGGGMYSILPIVLPDGTSLEISSNNAWIAASKQEIADEDQLPYTQNGVAVDIEIPYLAYMNYDVISAYIRDPKEGKQEYDNYLRSTKISAWKNEAKNIEKYLKFINKKKRKEYQIEIENNKIMDQDSLERMEEKIEKMKSIFRFVEHLYNKEFPNP</sequence>
<feature type="domain" description="Tail specific protease" evidence="2">
    <location>
        <begin position="339"/>
        <end position="568"/>
    </location>
</feature>
<reference evidence="3" key="1">
    <citation type="submission" date="2021-06" db="EMBL/GenBank/DDBJ databases">
        <title>Novel Mycoplasma species detected in California sea lions (Zalophus californianus) from the USA.</title>
        <authorList>
            <person name="Volokhov D.V."/>
            <person name="Furtak V.A."/>
            <person name="Zagorodnyaya T.A."/>
        </authorList>
    </citation>
    <scope>NUCLEOTIDE SEQUENCE [LARGE SCALE GENOMIC DNA]</scope>
    <source>
        <strain evidence="3">CSL 4779</strain>
    </source>
</reference>
<dbReference type="PANTHER" id="PTHR32060:SF30">
    <property type="entry name" value="CARBOXY-TERMINAL PROCESSING PROTEASE CTPA"/>
    <property type="match status" value="1"/>
</dbReference>
<keyword evidence="4" id="KW-1185">Reference proteome</keyword>
<dbReference type="InterPro" id="IPR005151">
    <property type="entry name" value="Tail-specific_protease"/>
</dbReference>
<evidence type="ECO:0000259" key="2">
    <source>
        <dbReference type="SMART" id="SM00245"/>
    </source>
</evidence>
<dbReference type="Proteomes" id="UP000812267">
    <property type="component" value="Unassembled WGS sequence"/>
</dbReference>
<dbReference type="RefSeq" id="WP_216505110.1">
    <property type="nucleotide sequence ID" value="NZ_JAHMHJ010000001.1"/>
</dbReference>
<evidence type="ECO:0000313" key="3">
    <source>
        <dbReference type="EMBL" id="MBU4693337.1"/>
    </source>
</evidence>
<dbReference type="Pfam" id="PF03572">
    <property type="entry name" value="Peptidase_S41"/>
    <property type="match status" value="1"/>
</dbReference>
<evidence type="ECO:0000313" key="4">
    <source>
        <dbReference type="Proteomes" id="UP000812267"/>
    </source>
</evidence>
<protein>
    <submittedName>
        <fullName evidence="3">Peptidase S41</fullName>
    </submittedName>
</protein>
<name>A0ABS6DR05_9MOLU</name>
<feature type="chain" id="PRO_5046425935" evidence="1">
    <location>
        <begin position="31"/>
        <end position="669"/>
    </location>
</feature>
<proteinExistence type="predicted"/>
<keyword evidence="1" id="KW-0732">Signal</keyword>
<dbReference type="PANTHER" id="PTHR32060">
    <property type="entry name" value="TAIL-SPECIFIC PROTEASE"/>
    <property type="match status" value="1"/>
</dbReference>
<organism evidence="3 4">
    <name type="scientific">Mycoplasma zalophidermidis</name>
    <dbReference type="NCBI Taxonomy" id="398174"/>
    <lineage>
        <taxon>Bacteria</taxon>
        <taxon>Bacillati</taxon>
        <taxon>Mycoplasmatota</taxon>
        <taxon>Mollicutes</taxon>
        <taxon>Mycoplasmataceae</taxon>
        <taxon>Mycoplasma</taxon>
    </lineage>
</organism>
<accession>A0ABS6DR05</accession>
<dbReference type="PROSITE" id="PS51257">
    <property type="entry name" value="PROKAR_LIPOPROTEIN"/>
    <property type="match status" value="1"/>
</dbReference>
<gene>
    <name evidence="3" type="ORF">KQ878_00355</name>
</gene>
<dbReference type="EMBL" id="JAHMHK010000001">
    <property type="protein sequence ID" value="MBU4693337.1"/>
    <property type="molecule type" value="Genomic_DNA"/>
</dbReference>
<dbReference type="SMART" id="SM00245">
    <property type="entry name" value="TSPc"/>
    <property type="match status" value="1"/>
</dbReference>
<feature type="signal peptide" evidence="1">
    <location>
        <begin position="1"/>
        <end position="30"/>
    </location>
</feature>
<comment type="caution">
    <text evidence="3">The sequence shown here is derived from an EMBL/GenBank/DDBJ whole genome shotgun (WGS) entry which is preliminary data.</text>
</comment>